<dbReference type="Gene3D" id="1.20.1530.20">
    <property type="match status" value="1"/>
</dbReference>
<dbReference type="Pfam" id="PF00999">
    <property type="entry name" value="Na_H_Exchanger"/>
    <property type="match status" value="1"/>
</dbReference>
<evidence type="ECO:0000259" key="8">
    <source>
        <dbReference type="PROSITE" id="PS51201"/>
    </source>
</evidence>
<dbReference type="PROSITE" id="PS51201">
    <property type="entry name" value="RCK_N"/>
    <property type="match status" value="1"/>
</dbReference>
<keyword evidence="10" id="KW-1185">Reference proteome</keyword>
<dbReference type="PANTHER" id="PTHR42751">
    <property type="entry name" value="SODIUM/HYDROGEN EXCHANGER FAMILY/TRKA DOMAIN PROTEIN"/>
    <property type="match status" value="1"/>
</dbReference>
<feature type="transmembrane region" description="Helical" evidence="7">
    <location>
        <begin position="252"/>
        <end position="270"/>
    </location>
</feature>
<comment type="similarity">
    <text evidence="2">Belongs to the monovalent cation:proton antiporter 2 (CPA2) transporter (TC 2.A.37) family.</text>
</comment>
<evidence type="ECO:0000256" key="7">
    <source>
        <dbReference type="SAM" id="Phobius"/>
    </source>
</evidence>
<evidence type="ECO:0000256" key="2">
    <source>
        <dbReference type="ARBA" id="ARBA00005551"/>
    </source>
</evidence>
<accession>A0A917IQ45</accession>
<dbReference type="GO" id="GO:0016020">
    <property type="term" value="C:membrane"/>
    <property type="evidence" value="ECO:0007669"/>
    <property type="project" value="UniProtKB-SubCell"/>
</dbReference>
<feature type="transmembrane region" description="Helical" evidence="7">
    <location>
        <begin position="144"/>
        <end position="167"/>
    </location>
</feature>
<feature type="transmembrane region" description="Helical" evidence="7">
    <location>
        <begin position="55"/>
        <end position="74"/>
    </location>
</feature>
<feature type="transmembrane region" description="Helical" evidence="7">
    <location>
        <begin position="276"/>
        <end position="296"/>
    </location>
</feature>
<reference evidence="9 10" key="1">
    <citation type="journal article" date="2014" name="Int. J. Syst. Evol. Microbiol.">
        <title>Complete genome sequence of Corynebacterium casei LMG S-19264T (=DSM 44701T), isolated from a smear-ripened cheese.</title>
        <authorList>
            <consortium name="US DOE Joint Genome Institute (JGI-PGF)"/>
            <person name="Walter F."/>
            <person name="Albersmeier A."/>
            <person name="Kalinowski J."/>
            <person name="Ruckert C."/>
        </authorList>
    </citation>
    <scope>NUCLEOTIDE SEQUENCE [LARGE SCALE GENOMIC DNA]</scope>
    <source>
        <strain evidence="9 10">CCM 8669</strain>
    </source>
</reference>
<dbReference type="InterPro" id="IPR038770">
    <property type="entry name" value="Na+/solute_symporter_sf"/>
</dbReference>
<feature type="transmembrane region" description="Helical" evidence="7">
    <location>
        <begin position="338"/>
        <end position="358"/>
    </location>
</feature>
<dbReference type="InterPro" id="IPR006153">
    <property type="entry name" value="Cation/H_exchanger_TM"/>
</dbReference>
<keyword evidence="6 7" id="KW-0472">Membrane</keyword>
<feature type="domain" description="RCK N-terminal" evidence="8">
    <location>
        <begin position="390"/>
        <end position="509"/>
    </location>
</feature>
<dbReference type="GO" id="GO:1902600">
    <property type="term" value="P:proton transmembrane transport"/>
    <property type="evidence" value="ECO:0007669"/>
    <property type="project" value="InterPro"/>
</dbReference>
<comment type="caution">
    <text evidence="9">The sequence shown here is derived from an EMBL/GenBank/DDBJ whole genome shotgun (WGS) entry which is preliminary data.</text>
</comment>
<evidence type="ECO:0000313" key="9">
    <source>
        <dbReference type="EMBL" id="GGH60003.1"/>
    </source>
</evidence>
<evidence type="ECO:0000256" key="6">
    <source>
        <dbReference type="ARBA" id="ARBA00023136"/>
    </source>
</evidence>
<feature type="transmembrane region" description="Helical" evidence="7">
    <location>
        <begin position="6"/>
        <end position="23"/>
    </location>
</feature>
<evidence type="ECO:0000256" key="1">
    <source>
        <dbReference type="ARBA" id="ARBA00004141"/>
    </source>
</evidence>
<dbReference type="AlphaFoldDB" id="A0A917IQ45"/>
<evidence type="ECO:0000313" key="10">
    <source>
        <dbReference type="Proteomes" id="UP000600171"/>
    </source>
</evidence>
<dbReference type="InterPro" id="IPR036291">
    <property type="entry name" value="NAD(P)-bd_dom_sf"/>
</dbReference>
<sequence length="534" mass="57914">MHMTEFIPYLVIPILCGVAAKMVKLPPLIGFLVSGIVLNLMHYESLPIITELGDLGVTLLLFTIGLKLDARLLLRTEVWMTSGVHMLITSLAGAGLTFFLAALGLGAMGTISWLQAAVLGFALSFSSTVLVAKTLEERSDSRSLYGRTALGILIVQDLFAVIFMVFAGGHVPSLWALSLVLLLPASWLFRKLLTRVGHGELLVLFGIVMAYVPGYWLFDAVGIKGDLGALIIGMLLAPHPKSNELSKILFSLKEFMLIGFFVSIGLVAGVPSPSQILFACLLLLLLPVNTVAYTAILRLTGLTPRTSILSSLTLTNFSEFTLIVVSMSAASGLISGDWLVTLSLAVSVSFVISTLLNIRGSKLPAKLARLVPTVPEDRMHPEERPLVLGDVQAVIFGMGRIGRSTYDELTQKYNLRVIGIDNSEQRIEKLEAQGYNVLEADATDANFWKRVKDNDAVELVVLAMPVHGTNVEAMRNAVEAHSESSFVAVAQYVDELKELDELGADCVVNLYHGAGETLAERGYEAYASKHDWAL</sequence>
<evidence type="ECO:0000256" key="4">
    <source>
        <dbReference type="ARBA" id="ARBA00022692"/>
    </source>
</evidence>
<name>A0A917IQ45_9MICC</name>
<dbReference type="GO" id="GO:0006813">
    <property type="term" value="P:potassium ion transport"/>
    <property type="evidence" value="ECO:0007669"/>
    <property type="project" value="InterPro"/>
</dbReference>
<dbReference type="InterPro" id="IPR003148">
    <property type="entry name" value="RCK_N"/>
</dbReference>
<keyword evidence="4 7" id="KW-0812">Transmembrane</keyword>
<proteinExistence type="inferred from homology"/>
<comment type="subcellular location">
    <subcellularLocation>
        <location evidence="1">Membrane</location>
        <topology evidence="1">Multi-pass membrane protein</topology>
    </subcellularLocation>
</comment>
<organism evidence="9 10">
    <name type="scientific">Rothia aerolata</name>
    <dbReference type="NCBI Taxonomy" id="1812262"/>
    <lineage>
        <taxon>Bacteria</taxon>
        <taxon>Bacillati</taxon>
        <taxon>Actinomycetota</taxon>
        <taxon>Actinomycetes</taxon>
        <taxon>Micrococcales</taxon>
        <taxon>Micrococcaceae</taxon>
        <taxon>Rothia</taxon>
    </lineage>
</organism>
<gene>
    <name evidence="9" type="ORF">GCM10007359_07750</name>
</gene>
<keyword evidence="3" id="KW-0813">Transport</keyword>
<feature type="transmembrane region" description="Helical" evidence="7">
    <location>
        <begin position="173"/>
        <end position="189"/>
    </location>
</feature>
<dbReference type="PANTHER" id="PTHR42751:SF1">
    <property type="entry name" value="CATION_PROTON ANTIPORTER YBAL-RELATED"/>
    <property type="match status" value="1"/>
</dbReference>
<feature type="transmembrane region" description="Helical" evidence="7">
    <location>
        <begin position="201"/>
        <end position="217"/>
    </location>
</feature>
<feature type="transmembrane region" description="Helical" evidence="7">
    <location>
        <begin position="86"/>
        <end position="107"/>
    </location>
</feature>
<dbReference type="Pfam" id="PF02254">
    <property type="entry name" value="TrkA_N"/>
    <property type="match status" value="1"/>
</dbReference>
<dbReference type="Gene3D" id="3.40.50.720">
    <property type="entry name" value="NAD(P)-binding Rossmann-like Domain"/>
    <property type="match status" value="1"/>
</dbReference>
<feature type="transmembrane region" description="Helical" evidence="7">
    <location>
        <begin position="113"/>
        <end position="132"/>
    </location>
</feature>
<evidence type="ECO:0000256" key="5">
    <source>
        <dbReference type="ARBA" id="ARBA00022989"/>
    </source>
</evidence>
<keyword evidence="5 7" id="KW-1133">Transmembrane helix</keyword>
<protein>
    <submittedName>
        <fullName evidence="9">Potassium transporter Kef</fullName>
    </submittedName>
</protein>
<dbReference type="EMBL" id="BMDC01000001">
    <property type="protein sequence ID" value="GGH60003.1"/>
    <property type="molecule type" value="Genomic_DNA"/>
</dbReference>
<dbReference type="GO" id="GO:0015297">
    <property type="term" value="F:antiporter activity"/>
    <property type="evidence" value="ECO:0007669"/>
    <property type="project" value="InterPro"/>
</dbReference>
<dbReference type="Proteomes" id="UP000600171">
    <property type="component" value="Unassembled WGS sequence"/>
</dbReference>
<dbReference type="SUPFAM" id="SSF51735">
    <property type="entry name" value="NAD(P)-binding Rossmann-fold domains"/>
    <property type="match status" value="1"/>
</dbReference>
<evidence type="ECO:0000256" key="3">
    <source>
        <dbReference type="ARBA" id="ARBA00022448"/>
    </source>
</evidence>